<dbReference type="RefSeq" id="WP_138124257.1">
    <property type="nucleotide sequence ID" value="NZ_SWLG01000004.1"/>
</dbReference>
<dbReference type="InterPro" id="IPR011051">
    <property type="entry name" value="RmlC_Cupin_sf"/>
</dbReference>
<comment type="caution">
    <text evidence="5">The sequence shown here is derived from an EMBL/GenBank/DDBJ whole genome shotgun (WGS) entry which is preliminary data.</text>
</comment>
<keyword evidence="1" id="KW-0805">Transcription regulation</keyword>
<organism evidence="5 6">
    <name type="scientific">Exobacillus caeni</name>
    <dbReference type="NCBI Taxonomy" id="2574798"/>
    <lineage>
        <taxon>Bacteria</taxon>
        <taxon>Bacillati</taxon>
        <taxon>Bacillota</taxon>
        <taxon>Bacilli</taxon>
        <taxon>Bacillales</taxon>
        <taxon>Guptibacillaceae</taxon>
        <taxon>Exobacillus</taxon>
    </lineage>
</organism>
<dbReference type="PANTHER" id="PTHR46797">
    <property type="entry name" value="HTH-TYPE TRANSCRIPTIONAL REGULATOR"/>
    <property type="match status" value="1"/>
</dbReference>
<dbReference type="GO" id="GO:0003677">
    <property type="term" value="F:DNA binding"/>
    <property type="evidence" value="ECO:0007669"/>
    <property type="project" value="UniProtKB-KW"/>
</dbReference>
<dbReference type="InterPro" id="IPR013096">
    <property type="entry name" value="Cupin_2"/>
</dbReference>
<keyword evidence="6" id="KW-1185">Reference proteome</keyword>
<reference evidence="5 6" key="1">
    <citation type="submission" date="2019-04" db="EMBL/GenBank/DDBJ databases">
        <title>Bacillus caeni sp. nov., a bacterium isolated from mangrove sediment.</title>
        <authorList>
            <person name="Huang H."/>
            <person name="Mo K."/>
            <person name="Hu Y."/>
        </authorList>
    </citation>
    <scope>NUCLEOTIDE SEQUENCE [LARGE SCALE GENOMIC DNA]</scope>
    <source>
        <strain evidence="5 6">HB172195</strain>
    </source>
</reference>
<dbReference type="InterPro" id="IPR050807">
    <property type="entry name" value="TransReg_Diox_bact_type"/>
</dbReference>
<evidence type="ECO:0000256" key="2">
    <source>
        <dbReference type="ARBA" id="ARBA00023125"/>
    </source>
</evidence>
<dbReference type="InterPro" id="IPR010982">
    <property type="entry name" value="Lambda_DNA-bd_dom_sf"/>
</dbReference>
<dbReference type="PROSITE" id="PS50943">
    <property type="entry name" value="HTH_CROC1"/>
    <property type="match status" value="1"/>
</dbReference>
<protein>
    <submittedName>
        <fullName evidence="5">Helix-turn-helix domain-containing protein</fullName>
    </submittedName>
</protein>
<dbReference type="PANTHER" id="PTHR46797:SF23">
    <property type="entry name" value="HTH-TYPE TRANSCRIPTIONAL REGULATOR SUTR"/>
    <property type="match status" value="1"/>
</dbReference>
<gene>
    <name evidence="5" type="ORF">FCL54_06115</name>
</gene>
<dbReference type="OrthoDB" id="9781521at2"/>
<dbReference type="AlphaFoldDB" id="A0A5R9FB53"/>
<evidence type="ECO:0000313" key="6">
    <source>
        <dbReference type="Proteomes" id="UP000308230"/>
    </source>
</evidence>
<dbReference type="SUPFAM" id="SSF51182">
    <property type="entry name" value="RmlC-like cupins"/>
    <property type="match status" value="1"/>
</dbReference>
<evidence type="ECO:0000256" key="1">
    <source>
        <dbReference type="ARBA" id="ARBA00023015"/>
    </source>
</evidence>
<feature type="domain" description="HTH cro/C1-type" evidence="4">
    <location>
        <begin position="14"/>
        <end position="68"/>
    </location>
</feature>
<dbReference type="CDD" id="cd02209">
    <property type="entry name" value="cupin_XRE_C"/>
    <property type="match status" value="1"/>
</dbReference>
<keyword evidence="3" id="KW-0804">Transcription</keyword>
<dbReference type="GO" id="GO:0003700">
    <property type="term" value="F:DNA-binding transcription factor activity"/>
    <property type="evidence" value="ECO:0007669"/>
    <property type="project" value="TreeGrafter"/>
</dbReference>
<evidence type="ECO:0000256" key="3">
    <source>
        <dbReference type="ARBA" id="ARBA00023163"/>
    </source>
</evidence>
<proteinExistence type="predicted"/>
<keyword evidence="2" id="KW-0238">DNA-binding</keyword>
<dbReference type="CDD" id="cd00093">
    <property type="entry name" value="HTH_XRE"/>
    <property type="match status" value="1"/>
</dbReference>
<dbReference type="GO" id="GO:0005829">
    <property type="term" value="C:cytosol"/>
    <property type="evidence" value="ECO:0007669"/>
    <property type="project" value="TreeGrafter"/>
</dbReference>
<dbReference type="Pfam" id="PF01381">
    <property type="entry name" value="HTH_3"/>
    <property type="match status" value="1"/>
</dbReference>
<accession>A0A5R9FB53</accession>
<dbReference type="InterPro" id="IPR001387">
    <property type="entry name" value="Cro/C1-type_HTH"/>
</dbReference>
<dbReference type="Gene3D" id="2.60.120.10">
    <property type="entry name" value="Jelly Rolls"/>
    <property type="match status" value="1"/>
</dbReference>
<dbReference type="Pfam" id="PF07883">
    <property type="entry name" value="Cupin_2"/>
    <property type="match status" value="1"/>
</dbReference>
<dbReference type="InterPro" id="IPR014710">
    <property type="entry name" value="RmlC-like_jellyroll"/>
</dbReference>
<evidence type="ECO:0000313" key="5">
    <source>
        <dbReference type="EMBL" id="TLS38113.1"/>
    </source>
</evidence>
<name>A0A5R9FB53_9BACL</name>
<dbReference type="Gene3D" id="1.10.260.40">
    <property type="entry name" value="lambda repressor-like DNA-binding domains"/>
    <property type="match status" value="1"/>
</dbReference>
<dbReference type="SMART" id="SM00530">
    <property type="entry name" value="HTH_XRE"/>
    <property type="match status" value="1"/>
</dbReference>
<sequence>MEKVALNRMIGENLKKLREENHLSLDKLARLSGVSKPMLAQIERGASNPTVSTLWKIANGLGVSFSTFLEEEEPIVKKVDRKAIEPLKEETGKFHVIPLFTMEPGKSFEVFSVILDPGCDYQSNAHPNGVEEYILVEQGKMEIKIEQETYTLEVGQSIRFTAGFKHYYLNKTDEPCQVTMIIYYPPHKS</sequence>
<dbReference type="Proteomes" id="UP000308230">
    <property type="component" value="Unassembled WGS sequence"/>
</dbReference>
<dbReference type="SUPFAM" id="SSF47413">
    <property type="entry name" value="lambda repressor-like DNA-binding domains"/>
    <property type="match status" value="1"/>
</dbReference>
<dbReference type="EMBL" id="SWLG01000004">
    <property type="protein sequence ID" value="TLS38113.1"/>
    <property type="molecule type" value="Genomic_DNA"/>
</dbReference>
<evidence type="ECO:0000259" key="4">
    <source>
        <dbReference type="PROSITE" id="PS50943"/>
    </source>
</evidence>